<dbReference type="RefSeq" id="XP_033431999.1">
    <property type="nucleotide sequence ID" value="XM_033566242.1"/>
</dbReference>
<gene>
    <name evidence="3" type="ORF">ATNIH1004_001543</name>
    <name evidence="4" type="ORF">EYZ11_011596</name>
</gene>
<dbReference type="SUPFAM" id="SSF54928">
    <property type="entry name" value="RNA-binding domain, RBD"/>
    <property type="match status" value="1"/>
</dbReference>
<organism evidence="4 5">
    <name type="scientific">Aspergillus tanneri</name>
    <dbReference type="NCBI Taxonomy" id="1220188"/>
    <lineage>
        <taxon>Eukaryota</taxon>
        <taxon>Fungi</taxon>
        <taxon>Dikarya</taxon>
        <taxon>Ascomycota</taxon>
        <taxon>Pezizomycotina</taxon>
        <taxon>Eurotiomycetes</taxon>
        <taxon>Eurotiomycetidae</taxon>
        <taxon>Eurotiales</taxon>
        <taxon>Aspergillaceae</taxon>
        <taxon>Aspergillus</taxon>
        <taxon>Aspergillus subgen. Circumdati</taxon>
    </lineage>
</organism>
<dbReference type="Proteomes" id="UP000324241">
    <property type="component" value="Unassembled WGS sequence"/>
</dbReference>
<dbReference type="OrthoDB" id="272703at2759"/>
<sequence length="151" mass="16923">MQYLDGRDLLGRPAKIKPCVPKKNRDGNLMTPSGFVFDRWERDDASDHFKGYSEAGRRLRVSGLPKPGTQVFMNEKIRGFFKDFSIEAISKTISPHYSGRSARNHPHYLYVDFASSQEAEAALSALDGVVGPWGTVLRLSKAKGDSQKFNE</sequence>
<dbReference type="VEuPathDB" id="FungiDB:EYZ11_011596"/>
<comment type="caution">
    <text evidence="4">The sequence shown here is derived from an EMBL/GenBank/DDBJ whole genome shotgun (WGS) entry which is preliminary data.</text>
</comment>
<feature type="domain" description="RRM" evidence="2">
    <location>
        <begin position="57"/>
        <end position="144"/>
    </location>
</feature>
<dbReference type="InterPro" id="IPR000504">
    <property type="entry name" value="RRM_dom"/>
</dbReference>
<evidence type="ECO:0000313" key="5">
    <source>
        <dbReference type="Proteomes" id="UP000308092"/>
    </source>
</evidence>
<dbReference type="GO" id="GO:0003723">
    <property type="term" value="F:RNA binding"/>
    <property type="evidence" value="ECO:0007669"/>
    <property type="project" value="UniProtKB-UniRule"/>
</dbReference>
<evidence type="ECO:0000313" key="6">
    <source>
        <dbReference type="Proteomes" id="UP000324241"/>
    </source>
</evidence>
<proteinExistence type="predicted"/>
<evidence type="ECO:0000259" key="2">
    <source>
        <dbReference type="PROSITE" id="PS50102"/>
    </source>
</evidence>
<dbReference type="EMBL" id="QUQM01000002">
    <property type="protein sequence ID" value="KAA8652638.1"/>
    <property type="molecule type" value="Genomic_DNA"/>
</dbReference>
<evidence type="ECO:0000256" key="1">
    <source>
        <dbReference type="PROSITE-ProRule" id="PRU00176"/>
    </source>
</evidence>
<keyword evidence="1" id="KW-0694">RNA-binding</keyword>
<dbReference type="PROSITE" id="PS50102">
    <property type="entry name" value="RRM"/>
    <property type="match status" value="1"/>
</dbReference>
<name>A0A4S3J2G1_9EURO</name>
<keyword evidence="5" id="KW-1185">Reference proteome</keyword>
<accession>A0A4S3J2G1</accession>
<dbReference type="InterPro" id="IPR012677">
    <property type="entry name" value="Nucleotide-bd_a/b_plait_sf"/>
</dbReference>
<protein>
    <recommendedName>
        <fullName evidence="2">RRM domain-containing protein</fullName>
    </recommendedName>
</protein>
<dbReference type="Gene3D" id="3.30.70.330">
    <property type="match status" value="1"/>
</dbReference>
<dbReference type="AlphaFoldDB" id="A0A4S3J2G1"/>
<dbReference type="CDD" id="cd00590">
    <property type="entry name" value="RRM_SF"/>
    <property type="match status" value="1"/>
</dbReference>
<evidence type="ECO:0000313" key="3">
    <source>
        <dbReference type="EMBL" id="KAA8652638.1"/>
    </source>
</evidence>
<dbReference type="Proteomes" id="UP000308092">
    <property type="component" value="Unassembled WGS sequence"/>
</dbReference>
<dbReference type="GeneID" id="54324245"/>
<reference evidence="4 5" key="1">
    <citation type="submission" date="2019-03" db="EMBL/GenBank/DDBJ databases">
        <title>The genome sequence of a newly discovered highly antifungal drug resistant Aspergillus species, Aspergillus tanneri NIH 1004.</title>
        <authorList>
            <person name="Mounaud S."/>
            <person name="Singh I."/>
            <person name="Joardar V."/>
            <person name="Pakala S."/>
            <person name="Pakala S."/>
            <person name="Venepally P."/>
            <person name="Hoover J."/>
            <person name="Nierman W."/>
            <person name="Chung J."/>
            <person name="Losada L."/>
        </authorList>
    </citation>
    <scope>NUCLEOTIDE SEQUENCE [LARGE SCALE GENOMIC DNA]</scope>
    <source>
        <strain evidence="4 5">NIH1004</strain>
    </source>
</reference>
<dbReference type="EMBL" id="SOSA01000734">
    <property type="protein sequence ID" value="THC88956.1"/>
    <property type="molecule type" value="Genomic_DNA"/>
</dbReference>
<reference evidence="3 6" key="2">
    <citation type="submission" date="2019-08" db="EMBL/GenBank/DDBJ databases">
        <title>The genome sequence of a newly discovered highly antifungal drug resistant Aspergillus species, Aspergillus tanneri NIH 1004.</title>
        <authorList>
            <person name="Mounaud S."/>
            <person name="Singh I."/>
            <person name="Joardar V."/>
            <person name="Pakala S."/>
            <person name="Pakala S."/>
            <person name="Venepally P."/>
            <person name="Chung J.K."/>
            <person name="Losada L."/>
            <person name="Nierman W.C."/>
        </authorList>
    </citation>
    <scope>NUCLEOTIDE SEQUENCE [LARGE SCALE GENOMIC DNA]</scope>
    <source>
        <strain evidence="3 6">NIH1004</strain>
    </source>
</reference>
<dbReference type="InterPro" id="IPR035979">
    <property type="entry name" value="RBD_domain_sf"/>
</dbReference>
<evidence type="ECO:0000313" key="4">
    <source>
        <dbReference type="EMBL" id="THC88956.1"/>
    </source>
</evidence>